<dbReference type="InterPro" id="IPR000073">
    <property type="entry name" value="AB_hydrolase_1"/>
</dbReference>
<sequence length="295" mass="31299">MTGPGPADLVRTPGSHVTRLGGRDVHLLVQPGQGPPVVLLGGCAVPSYAFRRVVAALTGRWTVALDRPGLVETAWPGHLPTLAEEVGTLAELVDVLGEPAVVVAHSMAGPHAEALVRRHPGTVRGLVLLDASVERSAEPPHAATEEAWLRASRVTLEGARFAPVASAASVAARVMVWGQSRRLHLANAQPPRAREVFTRPDSLASVVAEQAAYASQLADLQDLIGTTTWPEDLRSLVLTAGTRTGWVRKQQVLADRLGARQVVVDDSRHLMMVDRPDVVVDAILSLVGERDAPAA</sequence>
<dbReference type="GO" id="GO:0016020">
    <property type="term" value="C:membrane"/>
    <property type="evidence" value="ECO:0007669"/>
    <property type="project" value="TreeGrafter"/>
</dbReference>
<feature type="domain" description="AB hydrolase-1" evidence="1">
    <location>
        <begin position="38"/>
        <end position="282"/>
    </location>
</feature>
<dbReference type="Pfam" id="PF12697">
    <property type="entry name" value="Abhydrolase_6"/>
    <property type="match status" value="1"/>
</dbReference>
<accession>A0A1H9CVE6</accession>
<evidence type="ECO:0000313" key="3">
    <source>
        <dbReference type="Proteomes" id="UP000198504"/>
    </source>
</evidence>
<dbReference type="InterPro" id="IPR029058">
    <property type="entry name" value="AB_hydrolase_fold"/>
</dbReference>
<evidence type="ECO:0000313" key="2">
    <source>
        <dbReference type="EMBL" id="SEQ05192.1"/>
    </source>
</evidence>
<dbReference type="SUPFAM" id="SSF53474">
    <property type="entry name" value="alpha/beta-Hydrolases"/>
    <property type="match status" value="1"/>
</dbReference>
<dbReference type="AlphaFoldDB" id="A0A1H9CVE6"/>
<proteinExistence type="predicted"/>
<keyword evidence="3" id="KW-1185">Reference proteome</keyword>
<evidence type="ECO:0000259" key="1">
    <source>
        <dbReference type="Pfam" id="PF12697"/>
    </source>
</evidence>
<dbReference type="InterPro" id="IPR050266">
    <property type="entry name" value="AB_hydrolase_sf"/>
</dbReference>
<dbReference type="STRING" id="1036181.SAMN05421756_102341"/>
<protein>
    <submittedName>
        <fullName evidence="2">Pimeloyl-ACP methyl ester carboxylesterase</fullName>
    </submittedName>
</protein>
<organism evidence="2 3">
    <name type="scientific">Microlunatus flavus</name>
    <dbReference type="NCBI Taxonomy" id="1036181"/>
    <lineage>
        <taxon>Bacteria</taxon>
        <taxon>Bacillati</taxon>
        <taxon>Actinomycetota</taxon>
        <taxon>Actinomycetes</taxon>
        <taxon>Propionibacteriales</taxon>
        <taxon>Propionibacteriaceae</taxon>
        <taxon>Microlunatus</taxon>
    </lineage>
</organism>
<dbReference type="EMBL" id="FOFA01000002">
    <property type="protein sequence ID" value="SEQ05192.1"/>
    <property type="molecule type" value="Genomic_DNA"/>
</dbReference>
<dbReference type="RefSeq" id="WP_091178228.1">
    <property type="nucleotide sequence ID" value="NZ_FOFA01000002.1"/>
</dbReference>
<reference evidence="3" key="1">
    <citation type="submission" date="2016-10" db="EMBL/GenBank/DDBJ databases">
        <authorList>
            <person name="Varghese N."/>
            <person name="Submissions S."/>
        </authorList>
    </citation>
    <scope>NUCLEOTIDE SEQUENCE [LARGE SCALE GENOMIC DNA]</scope>
    <source>
        <strain evidence="3">CGMCC 4.6856</strain>
    </source>
</reference>
<dbReference type="GO" id="GO:0003824">
    <property type="term" value="F:catalytic activity"/>
    <property type="evidence" value="ECO:0007669"/>
    <property type="project" value="UniProtKB-ARBA"/>
</dbReference>
<name>A0A1H9CVE6_9ACTN</name>
<dbReference type="Gene3D" id="3.40.50.1820">
    <property type="entry name" value="alpha/beta hydrolase"/>
    <property type="match status" value="1"/>
</dbReference>
<dbReference type="OrthoDB" id="7185741at2"/>
<gene>
    <name evidence="2" type="ORF">SAMN05421756_102341</name>
</gene>
<dbReference type="PANTHER" id="PTHR43798">
    <property type="entry name" value="MONOACYLGLYCEROL LIPASE"/>
    <property type="match status" value="1"/>
</dbReference>
<dbReference type="PANTHER" id="PTHR43798:SF24">
    <property type="entry name" value="CIS-3-ALKYL-4-ALKYLOXETAN-2-ONE DECARBOXYLASE"/>
    <property type="match status" value="1"/>
</dbReference>
<dbReference type="Proteomes" id="UP000198504">
    <property type="component" value="Unassembled WGS sequence"/>
</dbReference>